<keyword evidence="2" id="KW-1185">Reference proteome</keyword>
<evidence type="ECO:0000313" key="1">
    <source>
        <dbReference type="EMBL" id="KAH9794106.1"/>
    </source>
</evidence>
<protein>
    <submittedName>
        <fullName evidence="1">SKU5 similar 3</fullName>
    </submittedName>
</protein>
<dbReference type="Proteomes" id="UP000829398">
    <property type="component" value="Chromosome 2"/>
</dbReference>
<dbReference type="EMBL" id="CM039171">
    <property type="protein sequence ID" value="KAH9794106.1"/>
    <property type="molecule type" value="Genomic_DNA"/>
</dbReference>
<proteinExistence type="predicted"/>
<gene>
    <name evidence="1" type="ORF">KPL71_004784</name>
</gene>
<sequence length="600" mass="67123">MAMAPTFYKNKTRGPSPGQNRRPSSCFFRSHVTTSVIGINGQFPGPILNVTTNWNVVVNVKNDLDEPLLLTWNGVQHRKNSWQDGVLGTNCPIPAGWNWTYQFQVKDQIGSFFYFPSLDFQRAAGGYGGIIINNRDVIPLPFAVPDGDITIFISDWYTKSHKKLRKDVENGVDLGVPDGILINGLGPYRYDAAIVPDGIPYQLINVEPGKTYRLRVHNVGISTSLNFRIQNHNLLLVETEGSYTVQQNYTNMDIHVGQSFSFLVTTDQNASSDYYIVASPRFVNSSEWNKVTGVAILHYSNSLGPASGPLPDPPNAYDTYFSMNQARSIRWNVSAGAARPNPQGSFKYGQITVTDVYVILNRPAELIEGKWRTTLNGISYLPPSTPLMLAQQFNIPGAYKLDFPYKLMSRAPKVDTSLINGTYKGFMEIIFQNNDTTVQSYHMDGYAFFVVGMDFGVWTENSRGTYNKWDGVARSTTQVFPGAWTAILVYLDNAGIWNLRAENLDTWYLGQEVYVNVINPEIDKSAPLLPDNAIYCGLLSSLQKDQAQRINFSGAPSVVDASITVLLAFVIALFSYLIRHCVGWVLMVVNEMNIFSWNLF</sequence>
<comment type="caution">
    <text evidence="1">The sequence shown here is derived from an EMBL/GenBank/DDBJ whole genome shotgun (WGS) entry which is preliminary data.</text>
</comment>
<reference evidence="2" key="1">
    <citation type="journal article" date="2023" name="Hortic. Res.">
        <title>A chromosome-level phased genome enabling allele-level studies in sweet orange: a case study on citrus Huanglongbing tolerance.</title>
        <authorList>
            <person name="Wu B."/>
            <person name="Yu Q."/>
            <person name="Deng Z."/>
            <person name="Duan Y."/>
            <person name="Luo F."/>
            <person name="Gmitter F. Jr."/>
        </authorList>
    </citation>
    <scope>NUCLEOTIDE SEQUENCE [LARGE SCALE GENOMIC DNA]</scope>
    <source>
        <strain evidence="2">cv. Valencia</strain>
    </source>
</reference>
<organism evidence="1 2">
    <name type="scientific">Citrus sinensis</name>
    <name type="common">Sweet orange</name>
    <name type="synonym">Citrus aurantium var. sinensis</name>
    <dbReference type="NCBI Taxonomy" id="2711"/>
    <lineage>
        <taxon>Eukaryota</taxon>
        <taxon>Viridiplantae</taxon>
        <taxon>Streptophyta</taxon>
        <taxon>Embryophyta</taxon>
        <taxon>Tracheophyta</taxon>
        <taxon>Spermatophyta</taxon>
        <taxon>Magnoliopsida</taxon>
        <taxon>eudicotyledons</taxon>
        <taxon>Gunneridae</taxon>
        <taxon>Pentapetalae</taxon>
        <taxon>rosids</taxon>
        <taxon>malvids</taxon>
        <taxon>Sapindales</taxon>
        <taxon>Rutaceae</taxon>
        <taxon>Aurantioideae</taxon>
        <taxon>Citrus</taxon>
    </lineage>
</organism>
<name>A0ACB8N8L0_CITSI</name>
<evidence type="ECO:0000313" key="2">
    <source>
        <dbReference type="Proteomes" id="UP000829398"/>
    </source>
</evidence>
<accession>A0ACB8N8L0</accession>